<reference evidence="1 2" key="1">
    <citation type="submission" date="2016-08" db="EMBL/GenBank/DDBJ databases">
        <title>Genome sequencing of Paenibacillus sp. TI45-13ar, isolated from Korean traditional nuruk.</title>
        <authorList>
            <person name="Kim S.-J."/>
        </authorList>
    </citation>
    <scope>NUCLEOTIDE SEQUENCE [LARGE SCALE GENOMIC DNA]</scope>
    <source>
        <strain evidence="1 2">TI45-13ar</strain>
    </source>
</reference>
<dbReference type="EMBL" id="MDER01000081">
    <property type="protein sequence ID" value="ODP26656.1"/>
    <property type="molecule type" value="Genomic_DNA"/>
</dbReference>
<dbReference type="RefSeq" id="WP_069329314.1">
    <property type="nucleotide sequence ID" value="NZ_MDER01000081.1"/>
</dbReference>
<gene>
    <name evidence="1" type="ORF">PTI45_03974</name>
</gene>
<sequence>MASKKQSIDQHLSKIMSLNLSIVDLAVQKLIAEAADEFKTKTKSETAKYIFENSKKEVALNMKLLEPSITEDEKMEINKQIQKLKITNLIYEEAQQMRIKTYYSHPSFPYGHVFSDSGISSVSTKMAKNVVVSEDNLVRDNRRTRIYHPSQKELTLQDAKVLIGIHKLWEQHDKQKSFEFTIYSLAKAINRDTSGKTYKEIWSSLEALQDSKFEFIYAHEKGILETIDRITILQAIGKSDPNSSFKVTFSDAVYKSLKSGAIAYLSLAILEDLNTNTAQNLYLFFPSQVEQGITSWRIDEICELMGIKANRPAKKIEIVKAACDNMVELTLLNSYKLHQDEAQNVTLIINPSSLLLKSTKLAHHSDQKIEQISLDLK</sequence>
<evidence type="ECO:0000313" key="1">
    <source>
        <dbReference type="EMBL" id="ODP26656.1"/>
    </source>
</evidence>
<dbReference type="InterPro" id="IPR018777">
    <property type="entry name" value="Replication_initiator_prot_A"/>
</dbReference>
<dbReference type="Pfam" id="PF10134">
    <property type="entry name" value="RPA"/>
    <property type="match status" value="1"/>
</dbReference>
<comment type="caution">
    <text evidence="1">The sequence shown here is derived from an EMBL/GenBank/DDBJ whole genome shotgun (WGS) entry which is preliminary data.</text>
</comment>
<dbReference type="Proteomes" id="UP000094578">
    <property type="component" value="Unassembled WGS sequence"/>
</dbReference>
<protein>
    <submittedName>
        <fullName evidence="1">Uncharacterized protein</fullName>
    </submittedName>
</protein>
<keyword evidence="2" id="KW-1185">Reference proteome</keyword>
<evidence type="ECO:0000313" key="2">
    <source>
        <dbReference type="Proteomes" id="UP000094578"/>
    </source>
</evidence>
<name>A0A1E3KYU3_9BACL</name>
<organism evidence="1 2">
    <name type="scientific">Paenibacillus nuruki</name>
    <dbReference type="NCBI Taxonomy" id="1886670"/>
    <lineage>
        <taxon>Bacteria</taxon>
        <taxon>Bacillati</taxon>
        <taxon>Bacillota</taxon>
        <taxon>Bacilli</taxon>
        <taxon>Bacillales</taxon>
        <taxon>Paenibacillaceae</taxon>
        <taxon>Paenibacillus</taxon>
    </lineage>
</organism>
<dbReference type="AlphaFoldDB" id="A0A1E3KYU3"/>
<accession>A0A1E3KYU3</accession>
<dbReference type="PATRIC" id="fig|1886670.3.peg.3998"/>
<dbReference type="STRING" id="1886670.PTI45_03974"/>
<proteinExistence type="predicted"/>